<evidence type="ECO:0000313" key="2">
    <source>
        <dbReference type="Proteomes" id="UP000013909"/>
    </source>
</evidence>
<dbReference type="Proteomes" id="UP000013909">
    <property type="component" value="Unassembled WGS sequence"/>
</dbReference>
<protein>
    <submittedName>
        <fullName evidence="1">Uncharacterized protein</fullName>
    </submittedName>
</protein>
<reference evidence="1 2" key="1">
    <citation type="submission" date="2013-02" db="EMBL/GenBank/DDBJ databases">
        <title>A novel strain isolated from Lonar lake, Maharashtra, India.</title>
        <authorList>
            <person name="Singh A."/>
        </authorList>
    </citation>
    <scope>NUCLEOTIDE SEQUENCE [LARGE SCALE GENOMIC DNA]</scope>
    <source>
        <strain evidence="1 2">AK24</strain>
    </source>
</reference>
<name>R7ZUU3_9BACT</name>
<dbReference type="STRING" id="1232681.ADIS_1668"/>
<dbReference type="EMBL" id="AQHR01000049">
    <property type="protein sequence ID" value="EON77749.1"/>
    <property type="molecule type" value="Genomic_DNA"/>
</dbReference>
<proteinExistence type="predicted"/>
<evidence type="ECO:0000313" key="1">
    <source>
        <dbReference type="EMBL" id="EON77749.1"/>
    </source>
</evidence>
<comment type="caution">
    <text evidence="1">The sequence shown here is derived from an EMBL/GenBank/DDBJ whole genome shotgun (WGS) entry which is preliminary data.</text>
</comment>
<dbReference type="AlphaFoldDB" id="R7ZUU3"/>
<keyword evidence="2" id="KW-1185">Reference proteome</keyword>
<accession>R7ZUU3</accession>
<organism evidence="1 2">
    <name type="scientific">Lunatimonas lonarensis</name>
    <dbReference type="NCBI Taxonomy" id="1232681"/>
    <lineage>
        <taxon>Bacteria</taxon>
        <taxon>Pseudomonadati</taxon>
        <taxon>Bacteroidota</taxon>
        <taxon>Cytophagia</taxon>
        <taxon>Cytophagales</taxon>
        <taxon>Cyclobacteriaceae</taxon>
    </lineage>
</organism>
<sequence length="46" mass="5468">MQRKPIIQLKLCKTGQLLRVFRLLEKNRFQSFRLAFDLMCPTAADQ</sequence>
<gene>
    <name evidence="1" type="ORF">ADIS_1668</name>
</gene>